<organism evidence="18 19">
    <name type="scientific">Sphingorhabdus wooponensis</name>
    <dbReference type="NCBI Taxonomy" id="940136"/>
    <lineage>
        <taxon>Bacteria</taxon>
        <taxon>Pseudomonadati</taxon>
        <taxon>Pseudomonadota</taxon>
        <taxon>Alphaproteobacteria</taxon>
        <taxon>Sphingomonadales</taxon>
        <taxon>Sphingomonadaceae</taxon>
        <taxon>Sphingorhabdus</taxon>
    </lineage>
</organism>
<dbReference type="GO" id="GO:0004527">
    <property type="term" value="F:exonuclease activity"/>
    <property type="evidence" value="ECO:0007669"/>
    <property type="project" value="UniProtKB-KW"/>
</dbReference>
<comment type="caution">
    <text evidence="18">The sequence shown here is derived from an EMBL/GenBank/DDBJ whole genome shotgun (WGS) entry which is preliminary data.</text>
</comment>
<sequence>MEWASGNNRGRGMSAEPKKLHPLISAQASAVVPRDNIWLSASAGTGKTQVLTARVIRLLLENDVEPENLLCITFTKAGASEMADRINQLLATWVQMDGTALGNDLKAIGADFGPEARRKARQLFAKVLDAPGGGLQILTIHSFCQSLLGSFPEEAGLVPGFKPVEGREQRELLDAALANLVLDAEARGDGRMIANLQELSVNMGEEAALRFLHRTAAAPDVMAGIPDDAGAVVWARRLADVSFSGSVEDMLAAAFADEHIPRADLQSIIDANLSWGKNKADSRGGKRAAVLQNWLSRSPAERAVLFADLHGCWSTKDGEVQNASKNFTPLTDEYAAQALALFEWTNQLMGQVVRAQYADRLARALLVGKEFAAQYGKAKHALGAVDFDDMIRRTAALLQHGQMADWVRFKLDRQIDHILVDEAQDTNAAQWEIIGSLTGDFYSGMGVKPDKIRTLFSVGDFKQAIYGFQGTAPERYEAAGVSFADRIGKSGAALSRLSLSQSFRSTPPILEFVNAVIDEAGPESFGINGEIAEHYSDKPHIGMVELLEPISAKPNGQDDSSSDEEEDWFSDEKRALAEKLADHVKALIDAKPWLVSKNRPLEPGDILFLLRSRGDMASMLVAQLHERNVPVAGIDRLRLLQPLVVQDLLAAIKFVLQPNDDFSLACVLVSPIIGWSQETLLQYGYVGDRKGSLWQHIRDRPELEPHIALLRDMLAMADFTTVYHFLEQILSGPIGARRKFTARLGSEVLVPIEEMLNSALQFEQQHSGGLQKFLAWFDRGDTEIKREGDSSSKEVRIMTVHGAKGLQAPVVILADVTSDPTKKPDQSAELLMDEGQRIPLLPIRKAEQSGQLLETVQRQKTRELQEHKRLLYVAITRAEERLIMAGSLGISRKGEAPAESWCALLQRGMTALGCDWEDDARWGKVLRHVGQHGASLTPPEDSPTASTQTQAPVVMPDWLFAPAPEERRPPRPLVPSRLNDDDYGDAPAISAMRKAAERGKLIHALLERIMDETSLQKAEQWLNAQTLDHAIDEGQLIAEVREIITNPQWAPFFSTSARAEVPLVAVVGEMVINGRIDRLLVEPGLVRAIDFKTGRQVPQDESGVPAPHLRQMAHYRAALQTIFPASRVEVSLLFTYAPRFITLSDDILAPYYPAS</sequence>
<evidence type="ECO:0000256" key="11">
    <source>
        <dbReference type="ARBA" id="ARBA00034617"/>
    </source>
</evidence>
<feature type="binding site" evidence="15">
    <location>
        <begin position="41"/>
        <end position="48"/>
    </location>
    <ligand>
        <name>ATP</name>
        <dbReference type="ChEBI" id="CHEBI:30616"/>
    </ligand>
</feature>
<evidence type="ECO:0000313" key="18">
    <source>
        <dbReference type="EMBL" id="RRQ52084.1"/>
    </source>
</evidence>
<gene>
    <name evidence="18" type="primary">addA</name>
    <name evidence="18" type="ORF">D7D48_04215</name>
</gene>
<dbReference type="InterPro" id="IPR014017">
    <property type="entry name" value="DNA_helicase_UvrD-like_C"/>
</dbReference>
<evidence type="ECO:0000256" key="3">
    <source>
        <dbReference type="ARBA" id="ARBA00022763"/>
    </source>
</evidence>
<evidence type="ECO:0000256" key="10">
    <source>
        <dbReference type="ARBA" id="ARBA00023235"/>
    </source>
</evidence>
<accession>A0A3R8Q4I5</accession>
<dbReference type="Pfam" id="PF13361">
    <property type="entry name" value="UvrD_C"/>
    <property type="match status" value="1"/>
</dbReference>
<comment type="catalytic activity">
    <reaction evidence="11">
        <text>Couples ATP hydrolysis with the unwinding of duplex DNA by translocating in the 3'-5' direction.</text>
        <dbReference type="EC" id="5.6.2.4"/>
    </reaction>
</comment>
<dbReference type="InterPro" id="IPR027417">
    <property type="entry name" value="P-loop_NTPase"/>
</dbReference>
<dbReference type="InterPro" id="IPR014016">
    <property type="entry name" value="UvrD-like_ATP-bd"/>
</dbReference>
<dbReference type="Proteomes" id="UP000268553">
    <property type="component" value="Unassembled WGS sequence"/>
</dbReference>
<dbReference type="Pfam" id="PF12705">
    <property type="entry name" value="PDDEXK_1"/>
    <property type="match status" value="1"/>
</dbReference>
<dbReference type="AlphaFoldDB" id="A0A3R8Q4I5"/>
<feature type="domain" description="UvrD-like helicase C-terminal" evidence="17">
    <location>
        <begin position="507"/>
        <end position="805"/>
    </location>
</feature>
<dbReference type="EMBL" id="RWJI01000001">
    <property type="protein sequence ID" value="RRQ52084.1"/>
    <property type="molecule type" value="Genomic_DNA"/>
</dbReference>
<evidence type="ECO:0000256" key="1">
    <source>
        <dbReference type="ARBA" id="ARBA00022722"/>
    </source>
</evidence>
<evidence type="ECO:0000256" key="9">
    <source>
        <dbReference type="ARBA" id="ARBA00023204"/>
    </source>
</evidence>
<evidence type="ECO:0000256" key="7">
    <source>
        <dbReference type="ARBA" id="ARBA00022840"/>
    </source>
</evidence>
<keyword evidence="4 15" id="KW-0378">Hydrolase</keyword>
<dbReference type="Gene3D" id="3.40.50.300">
    <property type="entry name" value="P-loop containing nucleotide triphosphate hydrolases"/>
    <property type="match status" value="3"/>
</dbReference>
<dbReference type="Gene3D" id="3.30.160.800">
    <property type="match status" value="1"/>
</dbReference>
<dbReference type="GO" id="GO:0000725">
    <property type="term" value="P:recombinational repair"/>
    <property type="evidence" value="ECO:0007669"/>
    <property type="project" value="TreeGrafter"/>
</dbReference>
<proteinExistence type="predicted"/>
<dbReference type="GO" id="GO:0005829">
    <property type="term" value="C:cytosol"/>
    <property type="evidence" value="ECO:0007669"/>
    <property type="project" value="TreeGrafter"/>
</dbReference>
<evidence type="ECO:0000256" key="12">
    <source>
        <dbReference type="ARBA" id="ARBA00034808"/>
    </source>
</evidence>
<dbReference type="InterPro" id="IPR011604">
    <property type="entry name" value="PDDEXK-like_dom_sf"/>
</dbReference>
<dbReference type="Pfam" id="PF00580">
    <property type="entry name" value="UvrD-helicase"/>
    <property type="match status" value="1"/>
</dbReference>
<evidence type="ECO:0000256" key="8">
    <source>
        <dbReference type="ARBA" id="ARBA00023125"/>
    </source>
</evidence>
<keyword evidence="2 15" id="KW-0547">Nucleotide-binding</keyword>
<reference evidence="18 19" key="1">
    <citation type="submission" date="2018-12" db="EMBL/GenBank/DDBJ databases">
        <authorList>
            <person name="Kim S.-J."/>
            <person name="Jung G.-Y."/>
        </authorList>
    </citation>
    <scope>NUCLEOTIDE SEQUENCE [LARGE SCALE GENOMIC DNA]</scope>
    <source>
        <strain evidence="18 19">03SU3-P</strain>
    </source>
</reference>
<dbReference type="OrthoDB" id="9810135at2"/>
<feature type="domain" description="UvrD-like helicase ATP-binding" evidence="16">
    <location>
        <begin position="20"/>
        <end position="506"/>
    </location>
</feature>
<keyword evidence="10" id="KW-0413">Isomerase</keyword>
<protein>
    <recommendedName>
        <fullName evidence="12">DNA 3'-5' helicase</fullName>
        <ecNumber evidence="12">5.6.2.4</ecNumber>
    </recommendedName>
    <alternativeName>
        <fullName evidence="13">DNA 3'-5' helicase II</fullName>
    </alternativeName>
</protein>
<dbReference type="SUPFAM" id="SSF52980">
    <property type="entry name" value="Restriction endonuclease-like"/>
    <property type="match status" value="1"/>
</dbReference>
<dbReference type="InterPro" id="IPR000212">
    <property type="entry name" value="DNA_helicase_UvrD/REP"/>
</dbReference>
<keyword evidence="1" id="KW-0540">Nuclease</keyword>
<comment type="catalytic activity">
    <reaction evidence="14">
        <text>ATP + H2O = ADP + phosphate + H(+)</text>
        <dbReference type="Rhea" id="RHEA:13065"/>
        <dbReference type="ChEBI" id="CHEBI:15377"/>
        <dbReference type="ChEBI" id="CHEBI:15378"/>
        <dbReference type="ChEBI" id="CHEBI:30616"/>
        <dbReference type="ChEBI" id="CHEBI:43474"/>
        <dbReference type="ChEBI" id="CHEBI:456216"/>
        <dbReference type="EC" id="5.6.2.4"/>
    </reaction>
</comment>
<dbReference type="InterPro" id="IPR038726">
    <property type="entry name" value="PDDEXK_AddAB-type"/>
</dbReference>
<dbReference type="InterPro" id="IPR014151">
    <property type="entry name" value="DNA_helicase_AddA"/>
</dbReference>
<evidence type="ECO:0000256" key="15">
    <source>
        <dbReference type="PROSITE-ProRule" id="PRU00560"/>
    </source>
</evidence>
<dbReference type="PROSITE" id="PS51198">
    <property type="entry name" value="UVRD_HELICASE_ATP_BIND"/>
    <property type="match status" value="1"/>
</dbReference>
<keyword evidence="6" id="KW-0269">Exonuclease</keyword>
<dbReference type="InterPro" id="IPR011335">
    <property type="entry name" value="Restrct_endonuc-II-like"/>
</dbReference>
<evidence type="ECO:0000313" key="19">
    <source>
        <dbReference type="Proteomes" id="UP000268553"/>
    </source>
</evidence>
<keyword evidence="7 15" id="KW-0067">ATP-binding</keyword>
<dbReference type="PANTHER" id="PTHR11070:SF2">
    <property type="entry name" value="ATP-DEPENDENT DNA HELICASE SRS2"/>
    <property type="match status" value="1"/>
</dbReference>
<name>A0A3R8Q4I5_9SPHN</name>
<dbReference type="GO" id="GO:0033202">
    <property type="term" value="C:DNA helicase complex"/>
    <property type="evidence" value="ECO:0007669"/>
    <property type="project" value="TreeGrafter"/>
</dbReference>
<dbReference type="Gene3D" id="3.90.320.10">
    <property type="match status" value="1"/>
</dbReference>
<dbReference type="GO" id="GO:0005524">
    <property type="term" value="F:ATP binding"/>
    <property type="evidence" value="ECO:0007669"/>
    <property type="project" value="UniProtKB-UniRule"/>
</dbReference>
<evidence type="ECO:0000256" key="14">
    <source>
        <dbReference type="ARBA" id="ARBA00048988"/>
    </source>
</evidence>
<evidence type="ECO:0000256" key="6">
    <source>
        <dbReference type="ARBA" id="ARBA00022839"/>
    </source>
</evidence>
<keyword evidence="5 15" id="KW-0347">Helicase</keyword>
<dbReference type="GO" id="GO:0003677">
    <property type="term" value="F:DNA binding"/>
    <property type="evidence" value="ECO:0007669"/>
    <property type="project" value="UniProtKB-KW"/>
</dbReference>
<dbReference type="EC" id="5.6.2.4" evidence="12"/>
<dbReference type="PANTHER" id="PTHR11070">
    <property type="entry name" value="UVRD / RECB / PCRA DNA HELICASE FAMILY MEMBER"/>
    <property type="match status" value="1"/>
</dbReference>
<evidence type="ECO:0000259" key="17">
    <source>
        <dbReference type="PROSITE" id="PS51217"/>
    </source>
</evidence>
<dbReference type="GO" id="GO:0043138">
    <property type="term" value="F:3'-5' DNA helicase activity"/>
    <property type="evidence" value="ECO:0007669"/>
    <property type="project" value="UniProtKB-EC"/>
</dbReference>
<evidence type="ECO:0000256" key="13">
    <source>
        <dbReference type="ARBA" id="ARBA00034923"/>
    </source>
</evidence>
<dbReference type="PROSITE" id="PS51217">
    <property type="entry name" value="UVRD_HELICASE_CTER"/>
    <property type="match status" value="1"/>
</dbReference>
<dbReference type="NCBIfam" id="TIGR02784">
    <property type="entry name" value="addA_alphas"/>
    <property type="match status" value="1"/>
</dbReference>
<dbReference type="SUPFAM" id="SSF52540">
    <property type="entry name" value="P-loop containing nucleoside triphosphate hydrolases"/>
    <property type="match status" value="1"/>
</dbReference>
<keyword evidence="9" id="KW-0234">DNA repair</keyword>
<keyword evidence="3" id="KW-0227">DNA damage</keyword>
<evidence type="ECO:0000256" key="5">
    <source>
        <dbReference type="ARBA" id="ARBA00022806"/>
    </source>
</evidence>
<evidence type="ECO:0000256" key="2">
    <source>
        <dbReference type="ARBA" id="ARBA00022741"/>
    </source>
</evidence>
<dbReference type="Gene3D" id="1.10.486.10">
    <property type="entry name" value="PCRA, domain 4"/>
    <property type="match status" value="1"/>
</dbReference>
<evidence type="ECO:0000259" key="16">
    <source>
        <dbReference type="PROSITE" id="PS51198"/>
    </source>
</evidence>
<evidence type="ECO:0000256" key="4">
    <source>
        <dbReference type="ARBA" id="ARBA00022801"/>
    </source>
</evidence>
<keyword evidence="8" id="KW-0238">DNA-binding</keyword>
<keyword evidence="19" id="KW-1185">Reference proteome</keyword>